<dbReference type="InterPro" id="IPR007684">
    <property type="entry name" value="Znf_Ogr/Delta"/>
</dbReference>
<dbReference type="AlphaFoldDB" id="A0A840UB14"/>
<dbReference type="EMBL" id="JACHFE010000002">
    <property type="protein sequence ID" value="MBB5320450.1"/>
    <property type="molecule type" value="Genomic_DNA"/>
</dbReference>
<dbReference type="Pfam" id="PF04606">
    <property type="entry name" value="Ogr_Delta"/>
    <property type="match status" value="1"/>
</dbReference>
<dbReference type="RefSeq" id="WP_183700256.1">
    <property type="nucleotide sequence ID" value="NZ_JACHFE010000002.1"/>
</dbReference>
<protein>
    <submittedName>
        <fullName evidence="2">Putative RNA-binding Zn-ribbon protein involved in translation (DUF1610 family)</fullName>
    </submittedName>
</protein>
<gene>
    <name evidence="2" type="ORF">HNR38_000922</name>
</gene>
<evidence type="ECO:0000259" key="1">
    <source>
        <dbReference type="Pfam" id="PF04606"/>
    </source>
</evidence>
<organism evidence="2 3">
    <name type="scientific">Marinobacter oulmenensis</name>
    <dbReference type="NCBI Taxonomy" id="643747"/>
    <lineage>
        <taxon>Bacteria</taxon>
        <taxon>Pseudomonadati</taxon>
        <taxon>Pseudomonadota</taxon>
        <taxon>Gammaproteobacteria</taxon>
        <taxon>Pseudomonadales</taxon>
        <taxon>Marinobacteraceae</taxon>
        <taxon>Marinobacter</taxon>
    </lineage>
</organism>
<feature type="domain" description="Zinc finger Ogr/Delta-type" evidence="1">
    <location>
        <begin position="19"/>
        <end position="53"/>
    </location>
</feature>
<evidence type="ECO:0000313" key="3">
    <source>
        <dbReference type="Proteomes" id="UP000591735"/>
    </source>
</evidence>
<keyword evidence="3" id="KW-1185">Reference proteome</keyword>
<name>A0A840UB14_9GAMM</name>
<evidence type="ECO:0000313" key="2">
    <source>
        <dbReference type="EMBL" id="MBB5320450.1"/>
    </source>
</evidence>
<reference evidence="2 3" key="1">
    <citation type="submission" date="2020-08" db="EMBL/GenBank/DDBJ databases">
        <title>Genomic Encyclopedia of Type Strains, Phase IV (KMG-IV): sequencing the most valuable type-strain genomes for metagenomic binning, comparative biology and taxonomic classification.</title>
        <authorList>
            <person name="Goeker M."/>
        </authorList>
    </citation>
    <scope>NUCLEOTIDE SEQUENCE [LARGE SCALE GENOMIC DNA]</scope>
    <source>
        <strain evidence="2 3">DSM 22359</strain>
    </source>
</reference>
<dbReference type="Proteomes" id="UP000591735">
    <property type="component" value="Unassembled WGS sequence"/>
</dbReference>
<accession>A0A840UB14</accession>
<proteinExistence type="predicted"/>
<comment type="caution">
    <text evidence="2">The sequence shown here is derived from an EMBL/GenBank/DDBJ whole genome shotgun (WGS) entry which is preliminary data.</text>
</comment>
<sequence length="103" mass="11839">MTEARVKKPIKRNYLRIFCPDCGEVCRVRTSQKLDSLLRRAYVMCQDIECGYRGSIHIEHVARLSATGKEKDKRIPYTESLKRHLQIALIGDESDASKEGNDQ</sequence>